<keyword evidence="1" id="KW-1133">Transmembrane helix</keyword>
<dbReference type="PANTHER" id="PTHR33426">
    <property type="entry name" value="C2H2-TYPE DOMAIN-CONTAINING PROTEIN"/>
    <property type="match status" value="1"/>
</dbReference>
<reference evidence="2" key="1">
    <citation type="submission" date="2017-07" db="EMBL/GenBank/DDBJ databases">
        <authorList>
            <person name="Mikheyev A."/>
            <person name="Grau M."/>
        </authorList>
    </citation>
    <scope>NUCLEOTIDE SEQUENCE</scope>
    <source>
        <tissue evidence="2">Venom_gland</tissue>
    </source>
</reference>
<sequence>MRREVDLERSRIRVRPVAIGTLVGFVFVMLPLVGLEVRELCESLFTAGMRALVRSVSRVDSGVLLEVGELAEGLLAVGTVVGLDTQVDAQVLRQVGGVGKGLGAMGALMRLGLGVRLGVDLHLRLGEEGKRADFTPVRLPFFADVSRG</sequence>
<organism evidence="2">
    <name type="scientific">Micrurus lemniscatus lemniscatus</name>
    <dbReference type="NCBI Taxonomy" id="129467"/>
    <lineage>
        <taxon>Eukaryota</taxon>
        <taxon>Metazoa</taxon>
        <taxon>Chordata</taxon>
        <taxon>Craniata</taxon>
        <taxon>Vertebrata</taxon>
        <taxon>Euteleostomi</taxon>
        <taxon>Lepidosauria</taxon>
        <taxon>Squamata</taxon>
        <taxon>Bifurcata</taxon>
        <taxon>Unidentata</taxon>
        <taxon>Episquamata</taxon>
        <taxon>Toxicofera</taxon>
        <taxon>Serpentes</taxon>
        <taxon>Colubroidea</taxon>
        <taxon>Elapidae</taxon>
        <taxon>Elapinae</taxon>
        <taxon>Micrurus</taxon>
    </lineage>
</organism>
<keyword evidence="1" id="KW-0812">Transmembrane</keyword>
<dbReference type="PANTHER" id="PTHR33426:SF45">
    <property type="entry name" value="IMMUNODEFICIENCY LENTIVIRAL MATRIX N-TERMINAL DOMAIN-CONTAINING PROTEIN-RELATED"/>
    <property type="match status" value="1"/>
</dbReference>
<dbReference type="EMBL" id="IACK01000813">
    <property type="protein sequence ID" value="LAA65739.1"/>
    <property type="molecule type" value="Transcribed_RNA"/>
</dbReference>
<name>A0A2D4H196_MICLE</name>
<proteinExistence type="predicted"/>
<reference evidence="2" key="2">
    <citation type="submission" date="2017-11" db="EMBL/GenBank/DDBJ databases">
        <title>Coralsnake Venomics: Analyses of Venom Gland Transcriptomes and Proteomes of Six Brazilian Taxa.</title>
        <authorList>
            <person name="Aird S.D."/>
            <person name="Jorge da Silva N."/>
            <person name="Qiu L."/>
            <person name="Villar-Briones A."/>
            <person name="Aparecida-Saddi V."/>
            <person name="Campos-Telles M.P."/>
            <person name="Grau M."/>
            <person name="Mikheyev A.S."/>
        </authorList>
    </citation>
    <scope>NUCLEOTIDE SEQUENCE</scope>
    <source>
        <tissue evidence="2">Venom_gland</tissue>
    </source>
</reference>
<evidence type="ECO:0000256" key="1">
    <source>
        <dbReference type="SAM" id="Phobius"/>
    </source>
</evidence>
<dbReference type="AlphaFoldDB" id="A0A2D4H196"/>
<evidence type="ECO:0000313" key="2">
    <source>
        <dbReference type="EMBL" id="LAA65739.1"/>
    </source>
</evidence>
<feature type="transmembrane region" description="Helical" evidence="1">
    <location>
        <begin position="12"/>
        <end position="33"/>
    </location>
</feature>
<protein>
    <submittedName>
        <fullName evidence="2">Uncharacterized protein</fullName>
    </submittedName>
</protein>
<accession>A0A2D4H196</accession>
<keyword evidence="1" id="KW-0472">Membrane</keyword>